<dbReference type="Gene3D" id="3.40.630.30">
    <property type="match status" value="1"/>
</dbReference>
<feature type="domain" description="N-acetyltransferase" evidence="3">
    <location>
        <begin position="5"/>
        <end position="167"/>
    </location>
</feature>
<dbReference type="AlphaFoldDB" id="A0A3S0H2L0"/>
<proteinExistence type="predicted"/>
<evidence type="ECO:0000313" key="5">
    <source>
        <dbReference type="Proteomes" id="UP000282184"/>
    </source>
</evidence>
<gene>
    <name evidence="4" type="ORF">EJV47_21095</name>
</gene>
<dbReference type="GO" id="GO:0016747">
    <property type="term" value="F:acyltransferase activity, transferring groups other than amino-acyl groups"/>
    <property type="evidence" value="ECO:0007669"/>
    <property type="project" value="InterPro"/>
</dbReference>
<evidence type="ECO:0000259" key="3">
    <source>
        <dbReference type="PROSITE" id="PS51186"/>
    </source>
</evidence>
<dbReference type="InterPro" id="IPR000182">
    <property type="entry name" value="GNAT_dom"/>
</dbReference>
<keyword evidence="5" id="KW-1185">Reference proteome</keyword>
<dbReference type="InterPro" id="IPR050832">
    <property type="entry name" value="Bact_Acetyltransf"/>
</dbReference>
<dbReference type="PANTHER" id="PTHR43877:SF1">
    <property type="entry name" value="ACETYLTRANSFERASE"/>
    <property type="match status" value="1"/>
</dbReference>
<dbReference type="EMBL" id="RXOF01000014">
    <property type="protein sequence ID" value="RTQ46870.1"/>
    <property type="molecule type" value="Genomic_DNA"/>
</dbReference>
<dbReference type="SUPFAM" id="SSF55729">
    <property type="entry name" value="Acyl-CoA N-acyltransferases (Nat)"/>
    <property type="match status" value="1"/>
</dbReference>
<evidence type="ECO:0000256" key="1">
    <source>
        <dbReference type="ARBA" id="ARBA00022679"/>
    </source>
</evidence>
<evidence type="ECO:0000256" key="2">
    <source>
        <dbReference type="ARBA" id="ARBA00023315"/>
    </source>
</evidence>
<protein>
    <submittedName>
        <fullName evidence="4">GNAT family N-acetyltransferase</fullName>
    </submittedName>
</protein>
<accession>A0A3S0H2L0</accession>
<reference evidence="4 5" key="1">
    <citation type="submission" date="2018-12" db="EMBL/GenBank/DDBJ databases">
        <title>Hymenobacter gummosus sp. nov., isolated from a spring.</title>
        <authorList>
            <person name="Nie L."/>
        </authorList>
    </citation>
    <scope>NUCLEOTIDE SEQUENCE [LARGE SCALE GENOMIC DNA]</scope>
    <source>
        <strain evidence="4 5">KCTC 52166</strain>
    </source>
</reference>
<organism evidence="4 5">
    <name type="scientific">Hymenobacter gummosus</name>
    <dbReference type="NCBI Taxonomy" id="1776032"/>
    <lineage>
        <taxon>Bacteria</taxon>
        <taxon>Pseudomonadati</taxon>
        <taxon>Bacteroidota</taxon>
        <taxon>Cytophagia</taxon>
        <taxon>Cytophagales</taxon>
        <taxon>Hymenobacteraceae</taxon>
        <taxon>Hymenobacter</taxon>
    </lineage>
</organism>
<dbReference type="PANTHER" id="PTHR43877">
    <property type="entry name" value="AMINOALKYLPHOSPHONATE N-ACETYLTRANSFERASE-RELATED-RELATED"/>
    <property type="match status" value="1"/>
</dbReference>
<dbReference type="OrthoDB" id="9796381at2"/>
<dbReference type="Proteomes" id="UP000282184">
    <property type="component" value="Unassembled WGS sequence"/>
</dbReference>
<keyword evidence="1 4" id="KW-0808">Transferase</keyword>
<keyword evidence="2" id="KW-0012">Acyltransferase</keyword>
<name>A0A3S0H2L0_9BACT</name>
<dbReference type="RefSeq" id="WP_126695191.1">
    <property type="nucleotide sequence ID" value="NZ_RXOF01000014.1"/>
</dbReference>
<sequence length="177" mass="18773">MSLALYFAPATSADLAALQTLINRAYRGTDAAPGWTHEAHLLSGPRTDAPALQALLTTPGARILTARDAAGALVGSVYLEAQPPLLYLGLLAVDPARQAGGIGRQLLAAAEDYARRQGLSAVQMTVLAERPDLLAWYARRGYRPTGETRPLHAEHGAGQTRQQLTLQVLAKAVEAKS</sequence>
<dbReference type="PROSITE" id="PS51186">
    <property type="entry name" value="GNAT"/>
    <property type="match status" value="1"/>
</dbReference>
<dbReference type="CDD" id="cd04301">
    <property type="entry name" value="NAT_SF"/>
    <property type="match status" value="1"/>
</dbReference>
<dbReference type="Pfam" id="PF00583">
    <property type="entry name" value="Acetyltransf_1"/>
    <property type="match status" value="1"/>
</dbReference>
<evidence type="ECO:0000313" key="4">
    <source>
        <dbReference type="EMBL" id="RTQ46870.1"/>
    </source>
</evidence>
<comment type="caution">
    <text evidence="4">The sequence shown here is derived from an EMBL/GenBank/DDBJ whole genome shotgun (WGS) entry which is preliminary data.</text>
</comment>
<dbReference type="InterPro" id="IPR016181">
    <property type="entry name" value="Acyl_CoA_acyltransferase"/>
</dbReference>